<gene>
    <name evidence="3" type="ORF">GCM10023195_20720</name>
</gene>
<keyword evidence="4" id="KW-1185">Reference proteome</keyword>
<protein>
    <submittedName>
        <fullName evidence="3">SDR family oxidoreductase</fullName>
    </submittedName>
</protein>
<evidence type="ECO:0000256" key="1">
    <source>
        <dbReference type="ARBA" id="ARBA00023002"/>
    </source>
</evidence>
<keyword evidence="1" id="KW-0560">Oxidoreductase</keyword>
<dbReference type="Proteomes" id="UP001500212">
    <property type="component" value="Unassembled WGS sequence"/>
</dbReference>
<name>A0ABP8TG55_9ACTN</name>
<evidence type="ECO:0000313" key="3">
    <source>
        <dbReference type="EMBL" id="GAA4605890.1"/>
    </source>
</evidence>
<reference evidence="4" key="1">
    <citation type="journal article" date="2019" name="Int. J. Syst. Evol. Microbiol.">
        <title>The Global Catalogue of Microorganisms (GCM) 10K type strain sequencing project: providing services to taxonomists for standard genome sequencing and annotation.</title>
        <authorList>
            <consortium name="The Broad Institute Genomics Platform"/>
            <consortium name="The Broad Institute Genome Sequencing Center for Infectious Disease"/>
            <person name="Wu L."/>
            <person name="Ma J."/>
        </authorList>
    </citation>
    <scope>NUCLEOTIDE SEQUENCE [LARGE SCALE GENOMIC DNA]</scope>
    <source>
        <strain evidence="4">JCM 17938</strain>
    </source>
</reference>
<sequence length="282" mass="29668">MTNTGIALVTGATAGLGQAVAKALAEYGTHVLVHGRDADRAAAVADRIEKAGGTAEIYLADLASLAQTRELADRVRADHGRLRLLVNNAGIGAGRPPYRRRRLSEDGHELRFAVNYLAPVLLARRLTPALRDGAPARIVNVGSVGQAPVDLDDLRMDAHYTGAQAYYRSKFALAAFTFDLAEELADTGVTVNCLHPATFMNTHMVREAMMPPMSTVGTGAKAVLNLAVGPAGGAATGRYFDGGKEARAHEGTYDPAIRARLRAVTAELLAPFLGDGAGSAVR</sequence>
<dbReference type="SUPFAM" id="SSF51735">
    <property type="entry name" value="NAD(P)-binding Rossmann-fold domains"/>
    <property type="match status" value="1"/>
</dbReference>
<dbReference type="PANTHER" id="PTHR43157">
    <property type="entry name" value="PHOSPHATIDYLINOSITOL-GLYCAN BIOSYNTHESIS CLASS F PROTEIN-RELATED"/>
    <property type="match status" value="1"/>
</dbReference>
<dbReference type="Gene3D" id="3.40.50.720">
    <property type="entry name" value="NAD(P)-binding Rossmann-like Domain"/>
    <property type="match status" value="1"/>
</dbReference>
<dbReference type="RefSeq" id="WP_345352039.1">
    <property type="nucleotide sequence ID" value="NZ_BAABHJ010000005.1"/>
</dbReference>
<comment type="caution">
    <text evidence="3">The sequence shown here is derived from an EMBL/GenBank/DDBJ whole genome shotgun (WGS) entry which is preliminary data.</text>
</comment>
<comment type="similarity">
    <text evidence="2">Belongs to the short-chain dehydrogenases/reductases (SDR) family.</text>
</comment>
<dbReference type="PRINTS" id="PR00081">
    <property type="entry name" value="GDHRDH"/>
</dbReference>
<dbReference type="PRINTS" id="PR00080">
    <property type="entry name" value="SDRFAMILY"/>
</dbReference>
<dbReference type="Pfam" id="PF00106">
    <property type="entry name" value="adh_short"/>
    <property type="match status" value="1"/>
</dbReference>
<proteinExistence type="inferred from homology"/>
<evidence type="ECO:0000256" key="2">
    <source>
        <dbReference type="RuleBase" id="RU000363"/>
    </source>
</evidence>
<dbReference type="PANTHER" id="PTHR43157:SF31">
    <property type="entry name" value="PHOSPHATIDYLINOSITOL-GLYCAN BIOSYNTHESIS CLASS F PROTEIN"/>
    <property type="match status" value="1"/>
</dbReference>
<dbReference type="InterPro" id="IPR002347">
    <property type="entry name" value="SDR_fam"/>
</dbReference>
<organism evidence="3 4">
    <name type="scientific">Actinoallomurus liliacearum</name>
    <dbReference type="NCBI Taxonomy" id="1080073"/>
    <lineage>
        <taxon>Bacteria</taxon>
        <taxon>Bacillati</taxon>
        <taxon>Actinomycetota</taxon>
        <taxon>Actinomycetes</taxon>
        <taxon>Streptosporangiales</taxon>
        <taxon>Thermomonosporaceae</taxon>
        <taxon>Actinoallomurus</taxon>
    </lineage>
</organism>
<evidence type="ECO:0000313" key="4">
    <source>
        <dbReference type="Proteomes" id="UP001500212"/>
    </source>
</evidence>
<accession>A0ABP8TG55</accession>
<dbReference type="InterPro" id="IPR036291">
    <property type="entry name" value="NAD(P)-bd_dom_sf"/>
</dbReference>
<dbReference type="EMBL" id="BAABHJ010000005">
    <property type="protein sequence ID" value="GAA4605890.1"/>
    <property type="molecule type" value="Genomic_DNA"/>
</dbReference>